<dbReference type="OrthoDB" id="9128502at2"/>
<reference evidence="1 2" key="1">
    <citation type="submission" date="2016-01" db="EMBL/GenBank/DDBJ databases">
        <authorList>
            <person name="Peeters C."/>
        </authorList>
    </citation>
    <scope>NUCLEOTIDE SEQUENCE [LARGE SCALE GENOMIC DNA]</scope>
    <source>
        <strain evidence="1">LMG 29315</strain>
    </source>
</reference>
<accession>A0A658R0W1</accession>
<name>A0A658R0W1_9BURK</name>
<dbReference type="RefSeq" id="WP_087128483.1">
    <property type="nucleotide sequence ID" value="NZ_FCNV02000009.1"/>
</dbReference>
<dbReference type="Proteomes" id="UP000198263">
    <property type="component" value="Unassembled WGS sequence"/>
</dbReference>
<dbReference type="EMBL" id="FCNV02000009">
    <property type="protein sequence ID" value="SAL38306.1"/>
    <property type="molecule type" value="Genomic_DNA"/>
</dbReference>
<evidence type="ECO:0000313" key="2">
    <source>
        <dbReference type="Proteomes" id="UP000198263"/>
    </source>
</evidence>
<sequence length="286" mass="32388">MQREIVQNDVERLDGNKYNNEVHYVVVIYYANYIARIAKVASALNETQSVRTLRLIINNAEIDDRAVKQHFDYLTAPVYVLRHDNAGLEFGAYQLGLDDLRHAGADDFPCLFANDTVGSHYPINKFFIRKFSRAAQADLGPNVVIGNIDSVPRRLELCGEHTSRWVRSNLFLMDKQALQNLHNQIYVPALNACINESPNEDEFFSDHVAPSLRSHISHWLFSGSPDAWYKSEPLSPDNYRRMAAKARCILQELFLSMRLEGAQAALVQPQLSRAEKAMVILGLAAV</sequence>
<organism evidence="1 2">
    <name type="scientific">Caballeronia concitans</name>
    <dbReference type="NCBI Taxonomy" id="1777133"/>
    <lineage>
        <taxon>Bacteria</taxon>
        <taxon>Pseudomonadati</taxon>
        <taxon>Pseudomonadota</taxon>
        <taxon>Betaproteobacteria</taxon>
        <taxon>Burkholderiales</taxon>
        <taxon>Burkholderiaceae</taxon>
        <taxon>Caballeronia</taxon>
    </lineage>
</organism>
<dbReference type="AlphaFoldDB" id="A0A658R0W1"/>
<comment type="caution">
    <text evidence="1">The sequence shown here is derived from an EMBL/GenBank/DDBJ whole genome shotgun (WGS) entry which is preliminary data.</text>
</comment>
<evidence type="ECO:0000313" key="1">
    <source>
        <dbReference type="EMBL" id="SAL38306.1"/>
    </source>
</evidence>
<gene>
    <name evidence="1" type="ORF">AWB72_03893</name>
</gene>
<proteinExistence type="predicted"/>
<evidence type="ECO:0008006" key="3">
    <source>
        <dbReference type="Google" id="ProtNLM"/>
    </source>
</evidence>
<protein>
    <recommendedName>
        <fullName evidence="3">Glycosyl transferase family 2</fullName>
    </recommendedName>
</protein>
<keyword evidence="2" id="KW-1185">Reference proteome</keyword>